<evidence type="ECO:0000313" key="1">
    <source>
        <dbReference type="EMBL" id="SFM78722.1"/>
    </source>
</evidence>
<reference evidence="2" key="1">
    <citation type="submission" date="2016-10" db="EMBL/GenBank/DDBJ databases">
        <authorList>
            <person name="Varghese N."/>
            <person name="Submissions S."/>
        </authorList>
    </citation>
    <scope>NUCLEOTIDE SEQUENCE [LARGE SCALE GENOMIC DNA]</scope>
    <source>
        <strain evidence="2">DSM 4002</strain>
    </source>
</reference>
<dbReference type="Proteomes" id="UP000182961">
    <property type="component" value="Unassembled WGS sequence"/>
</dbReference>
<protein>
    <submittedName>
        <fullName evidence="1">Uncharacterized protein</fullName>
    </submittedName>
</protein>
<name>A0A1I4TPQ6_9FLAO</name>
<gene>
    <name evidence="1" type="ORF">SAMN05444143_102218</name>
</gene>
<proteinExistence type="predicted"/>
<dbReference type="EMBL" id="FOUT01000002">
    <property type="protein sequence ID" value="SFM78722.1"/>
    <property type="molecule type" value="Genomic_DNA"/>
</dbReference>
<accession>A0A1I4TPQ6</accession>
<dbReference type="eggNOG" id="ENOG503317T">
    <property type="taxonomic scope" value="Bacteria"/>
</dbReference>
<organism evidence="1 2">
    <name type="scientific">Flavobacterium succinicans</name>
    <dbReference type="NCBI Taxonomy" id="29536"/>
    <lineage>
        <taxon>Bacteria</taxon>
        <taxon>Pseudomonadati</taxon>
        <taxon>Bacteroidota</taxon>
        <taxon>Flavobacteriia</taxon>
        <taxon>Flavobacteriales</taxon>
        <taxon>Flavobacteriaceae</taxon>
        <taxon>Flavobacterium</taxon>
    </lineage>
</organism>
<dbReference type="RefSeq" id="WP_024980095.1">
    <property type="nucleotide sequence ID" value="NZ_CBCRUM010000010.1"/>
</dbReference>
<sequence length="255" mass="30050">MSSLILEILTYSKLDLTELYISREIGTNFEEQQFDISPKDFLRFAKEDLKENNDRGYINSLTNSKRAIDCQIDETFEILVNSSDNFNPIVKNFLNYFDFEADIPIKLQIINALNLAPSLIISKFRTLRNKLEHFYQKPSIAEIKEALDVADLFIRSVSGKFNSVWYEFKITDGKNKFEISFEFDPIESNFKIKLLKEEEIVKEFYLDANQVEFWILLRLMLSIDDEIEIQETFKILLKQIGHPIPSDKINIWLYD</sequence>
<dbReference type="AlphaFoldDB" id="A0A1I4TPQ6"/>
<keyword evidence="2" id="KW-1185">Reference proteome</keyword>
<evidence type="ECO:0000313" key="2">
    <source>
        <dbReference type="Proteomes" id="UP000182961"/>
    </source>
</evidence>